<evidence type="ECO:0000256" key="2">
    <source>
        <dbReference type="ARBA" id="ARBA00024446"/>
    </source>
</evidence>
<dbReference type="OrthoDB" id="196195at2"/>
<evidence type="ECO:0000313" key="4">
    <source>
        <dbReference type="Proteomes" id="UP000183812"/>
    </source>
</evidence>
<sequence>MYLAKVIGRVVATTKDQSLSGAKLLIVIRLDARLRTEGETQIAVDTVGAGDGETVIVTTGSAGRLAGMLGQSVVDASIVGIVDTVECHDRTGG</sequence>
<dbReference type="InterPro" id="IPR036677">
    <property type="entry name" value="EutN_CcmL_sf"/>
</dbReference>
<dbReference type="AlphaFoldDB" id="A0A1G7D4Q6"/>
<proteinExistence type="predicted"/>
<name>A0A1G7D4Q6_RHOCA</name>
<accession>A0A1G7D4Q6</accession>
<dbReference type="CDD" id="cd01614">
    <property type="entry name" value="EutN_CcmL"/>
    <property type="match status" value="1"/>
</dbReference>
<dbReference type="Pfam" id="PF03319">
    <property type="entry name" value="EutN_CcmL"/>
    <property type="match status" value="1"/>
</dbReference>
<dbReference type="PANTHER" id="PTHR36539">
    <property type="entry name" value="ETHANOLAMINE UTILIZATION PROTEIN EUTN"/>
    <property type="match status" value="1"/>
</dbReference>
<comment type="subcellular location">
    <subcellularLocation>
        <location evidence="1">Bacterial microcompartment</location>
    </subcellularLocation>
</comment>
<dbReference type="RefSeq" id="WP_074552652.1">
    <property type="nucleotide sequence ID" value="NZ_CP119563.1"/>
</dbReference>
<dbReference type="EMBL" id="FNAY01000001">
    <property type="protein sequence ID" value="SDE46491.1"/>
    <property type="molecule type" value="Genomic_DNA"/>
</dbReference>
<dbReference type="Proteomes" id="UP000183812">
    <property type="component" value="Unassembled WGS sequence"/>
</dbReference>
<protein>
    <submittedName>
        <fullName evidence="3">Ethanolamine utilization protein EutN</fullName>
    </submittedName>
</protein>
<dbReference type="GO" id="GO:0031469">
    <property type="term" value="C:bacterial microcompartment"/>
    <property type="evidence" value="ECO:0007669"/>
    <property type="project" value="UniProtKB-SubCell"/>
</dbReference>
<dbReference type="PROSITE" id="PS51932">
    <property type="entry name" value="BMV"/>
    <property type="match status" value="1"/>
</dbReference>
<keyword evidence="2" id="KW-1283">Bacterial microcompartment</keyword>
<dbReference type="InterPro" id="IPR004992">
    <property type="entry name" value="EutN_CcmL"/>
</dbReference>
<evidence type="ECO:0000256" key="1">
    <source>
        <dbReference type="ARBA" id="ARBA00024322"/>
    </source>
</evidence>
<dbReference type="Gene3D" id="2.40.50.220">
    <property type="entry name" value="EutN/Ccml"/>
    <property type="match status" value="1"/>
</dbReference>
<dbReference type="PANTHER" id="PTHR36539:SF1">
    <property type="entry name" value="BACTERIAL MICROCOMPARTMENT SHELL VERTEX PROTEIN EUTN"/>
    <property type="match status" value="1"/>
</dbReference>
<reference evidence="3 4" key="1">
    <citation type="submission" date="2016-10" db="EMBL/GenBank/DDBJ databases">
        <authorList>
            <person name="de Groot N.N."/>
        </authorList>
    </citation>
    <scope>NUCLEOTIDE SEQUENCE [LARGE SCALE GENOMIC DNA]</scope>
    <source>
        <strain evidence="4">DSM 938 / 37b4</strain>
    </source>
</reference>
<evidence type="ECO:0000313" key="3">
    <source>
        <dbReference type="EMBL" id="SDE46491.1"/>
    </source>
</evidence>
<dbReference type="SUPFAM" id="SSF159133">
    <property type="entry name" value="EutN/CcmL-like"/>
    <property type="match status" value="1"/>
</dbReference>
<organism evidence="3 4">
    <name type="scientific">Rhodobacter capsulatus</name>
    <name type="common">Rhodopseudomonas capsulata</name>
    <dbReference type="NCBI Taxonomy" id="1061"/>
    <lineage>
        <taxon>Bacteria</taxon>
        <taxon>Pseudomonadati</taxon>
        <taxon>Pseudomonadota</taxon>
        <taxon>Alphaproteobacteria</taxon>
        <taxon>Rhodobacterales</taxon>
        <taxon>Rhodobacter group</taxon>
        <taxon>Rhodobacter</taxon>
    </lineage>
</organism>
<gene>
    <name evidence="3" type="ORF">SAMN04244550_00487</name>
</gene>